<organism evidence="2 3">
    <name type="scientific">Hymenobacter frigidus</name>
    <dbReference type="NCBI Taxonomy" id="1524095"/>
    <lineage>
        <taxon>Bacteria</taxon>
        <taxon>Pseudomonadati</taxon>
        <taxon>Bacteroidota</taxon>
        <taxon>Cytophagia</taxon>
        <taxon>Cytophagales</taxon>
        <taxon>Hymenobacteraceae</taxon>
        <taxon>Hymenobacter</taxon>
    </lineage>
</organism>
<feature type="region of interest" description="Disordered" evidence="1">
    <location>
        <begin position="22"/>
        <end position="42"/>
    </location>
</feature>
<gene>
    <name evidence="2" type="ORF">GCM10011495_01890</name>
</gene>
<evidence type="ECO:0000256" key="1">
    <source>
        <dbReference type="SAM" id="MobiDB-lite"/>
    </source>
</evidence>
<dbReference type="Proteomes" id="UP000637774">
    <property type="component" value="Unassembled WGS sequence"/>
</dbReference>
<comment type="caution">
    <text evidence="2">The sequence shown here is derived from an EMBL/GenBank/DDBJ whole genome shotgun (WGS) entry which is preliminary data.</text>
</comment>
<evidence type="ECO:0000313" key="2">
    <source>
        <dbReference type="EMBL" id="GGH78923.1"/>
    </source>
</evidence>
<keyword evidence="3" id="KW-1185">Reference proteome</keyword>
<feature type="region of interest" description="Disordered" evidence="1">
    <location>
        <begin position="58"/>
        <end position="103"/>
    </location>
</feature>
<feature type="compositionally biased region" description="Polar residues" evidence="1">
    <location>
        <begin position="22"/>
        <end position="34"/>
    </location>
</feature>
<feature type="compositionally biased region" description="Polar residues" evidence="1">
    <location>
        <begin position="58"/>
        <end position="68"/>
    </location>
</feature>
<sequence>MQCIGAYQYRSAAHIPAGTCYMAQSPSNSKQDANQNDHDPLFNLKHAQAEADLVQNIQGLGPTTNEYVSTDEDTEIDEGPRDSQGQRRGETNSTDEGSTAGRH</sequence>
<protein>
    <submittedName>
        <fullName evidence="2">Uncharacterized protein</fullName>
    </submittedName>
</protein>
<accession>A0ABQ1ZVS9</accession>
<proteinExistence type="predicted"/>
<dbReference type="EMBL" id="BMGY01000001">
    <property type="protein sequence ID" value="GGH78923.1"/>
    <property type="molecule type" value="Genomic_DNA"/>
</dbReference>
<evidence type="ECO:0000313" key="3">
    <source>
        <dbReference type="Proteomes" id="UP000637774"/>
    </source>
</evidence>
<feature type="compositionally biased region" description="Basic and acidic residues" evidence="1">
    <location>
        <begin position="78"/>
        <end position="90"/>
    </location>
</feature>
<reference evidence="3" key="1">
    <citation type="journal article" date="2019" name="Int. J. Syst. Evol. Microbiol.">
        <title>The Global Catalogue of Microorganisms (GCM) 10K type strain sequencing project: providing services to taxonomists for standard genome sequencing and annotation.</title>
        <authorList>
            <consortium name="The Broad Institute Genomics Platform"/>
            <consortium name="The Broad Institute Genome Sequencing Center for Infectious Disease"/>
            <person name="Wu L."/>
            <person name="Ma J."/>
        </authorList>
    </citation>
    <scope>NUCLEOTIDE SEQUENCE [LARGE SCALE GENOMIC DNA]</scope>
    <source>
        <strain evidence="3">CGMCC 1.14966</strain>
    </source>
</reference>
<name>A0ABQ1ZVS9_9BACT</name>